<dbReference type="Gene3D" id="3.30.559.70">
    <property type="entry name" value="Choline/Carnitine o-acyltransferase, domain 2"/>
    <property type="match status" value="1"/>
</dbReference>
<dbReference type="InterPro" id="IPR000542">
    <property type="entry name" value="Carn_acyl_trans"/>
</dbReference>
<evidence type="ECO:0000256" key="5">
    <source>
        <dbReference type="RuleBase" id="RU003801"/>
    </source>
</evidence>
<comment type="similarity">
    <text evidence="1 5">Belongs to the carnitine/choline acetyltransferase family.</text>
</comment>
<keyword evidence="2 5" id="KW-0808">Transferase</keyword>
<reference evidence="8" key="1">
    <citation type="journal article" date="2011" name="Proc. Natl. Acad. Sci. U.S.A.">
        <title>Obligate biotrophy features unraveled by the genomic analysis of rust fungi.</title>
        <authorList>
            <person name="Duplessis S."/>
            <person name="Cuomo C.A."/>
            <person name="Lin Y.-C."/>
            <person name="Aerts A."/>
            <person name="Tisserant E."/>
            <person name="Veneault-Fourrey C."/>
            <person name="Joly D.L."/>
            <person name="Hacquard S."/>
            <person name="Amselem J."/>
            <person name="Cantarel B.L."/>
            <person name="Chiu R."/>
            <person name="Coutinho P.M."/>
            <person name="Feau N."/>
            <person name="Field M."/>
            <person name="Frey P."/>
            <person name="Gelhaye E."/>
            <person name="Goldberg J."/>
            <person name="Grabherr M.G."/>
            <person name="Kodira C.D."/>
            <person name="Kohler A."/>
            <person name="Kuees U."/>
            <person name="Lindquist E.A."/>
            <person name="Lucas S.M."/>
            <person name="Mago R."/>
            <person name="Mauceli E."/>
            <person name="Morin E."/>
            <person name="Murat C."/>
            <person name="Pangilinan J.L."/>
            <person name="Park R."/>
            <person name="Pearson M."/>
            <person name="Quesneville H."/>
            <person name="Rouhier N."/>
            <person name="Sakthikumar S."/>
            <person name="Salamov A.A."/>
            <person name="Schmutz J."/>
            <person name="Selles B."/>
            <person name="Shapiro H."/>
            <person name="Tanguay P."/>
            <person name="Tuskan G.A."/>
            <person name="Henrissat B."/>
            <person name="Van de Peer Y."/>
            <person name="Rouze P."/>
            <person name="Ellis J.G."/>
            <person name="Dodds P.N."/>
            <person name="Schein J.E."/>
            <person name="Zhong S."/>
            <person name="Hamelin R.C."/>
            <person name="Grigoriev I.V."/>
            <person name="Szabo L.J."/>
            <person name="Martin F."/>
        </authorList>
    </citation>
    <scope>NUCLEOTIDE SEQUENCE [LARGE SCALE GENOMIC DNA]</scope>
    <source>
        <strain evidence="8">98AG31 / pathotype 3-4-7</strain>
    </source>
</reference>
<accession>F4RWY7</accession>
<sequence length="631" mass="72104">MPRLPVPPLDQSVNLYLKSIIPFLLQSSEKSLEKNQFEKEYQIRKEWANELCMKGGLGERLQERLIDIDRSSTYNWLDDNYWIKIAYHSNRVPLPINSNWWILIQPDSDIPNQVIESIPENGRFTDWQLRRASVLINRTMIFKQKLDNQEIIPESSRAGRFCMHQYDCLYGITRIPNKPSDQLNIPSSNSRHIVVMIRDHIYTLDVLDREFCPLSSKQIESRLWSIVNHVTLQPPTPSIGCLTGLDRDSWTEIREHLLSLPGSTNRTSMNLIEDALFVLCLEDFTQPGGTKGHIKVASTNGNGCNRWFDKSFAFIVENNSRASVLGEHSPCDALIPAILTDFVLAEGVGSGWCDPKVKEDSHRIEFNDWKKLEWVTDSKVLETIENAKETVQSISDDSDADVLRFEGYGLDFIRQSARLSPDAYIQMAMQLAWYRQIGTVVSTYETGLTRLFKHGRTDVIRTLSKESYEFVKAMSHAKTRPLEVYNFLVEAVANHNKYTKEVSLGRGFDRHFLGLRLQHRPEEDGPLPLLFTDPVFHQSAEWQLSTSGLSAGDRFTGTGFGCYGRGYGINYLVGTKMVKFGIETKKSDVRTSSKSFGEELCKALWDMKEVCESIEVKEFNGSIDQSLRSKL</sequence>
<organism evidence="8">
    <name type="scientific">Melampsora larici-populina (strain 98AG31 / pathotype 3-4-7)</name>
    <name type="common">Poplar leaf rust fungus</name>
    <dbReference type="NCBI Taxonomy" id="747676"/>
    <lineage>
        <taxon>Eukaryota</taxon>
        <taxon>Fungi</taxon>
        <taxon>Dikarya</taxon>
        <taxon>Basidiomycota</taxon>
        <taxon>Pucciniomycotina</taxon>
        <taxon>Pucciniomycetes</taxon>
        <taxon>Pucciniales</taxon>
        <taxon>Melampsoraceae</taxon>
        <taxon>Melampsora</taxon>
    </lineage>
</organism>
<gene>
    <name evidence="7" type="ORF">MELLADRAFT_44686</name>
</gene>
<dbReference type="VEuPathDB" id="FungiDB:MELLADRAFT_44686"/>
<dbReference type="Proteomes" id="UP000001072">
    <property type="component" value="Unassembled WGS sequence"/>
</dbReference>
<keyword evidence="3 5" id="KW-0012">Acyltransferase</keyword>
<dbReference type="InterPro" id="IPR039551">
    <property type="entry name" value="Cho/carn_acyl_trans"/>
</dbReference>
<dbReference type="InterPro" id="IPR023213">
    <property type="entry name" value="CAT-like_dom_sf"/>
</dbReference>
<dbReference type="OrthoDB" id="240216at2759"/>
<keyword evidence="8" id="KW-1185">Reference proteome</keyword>
<dbReference type="STRING" id="747676.F4RWY7"/>
<proteinExistence type="inferred from homology"/>
<dbReference type="HOGENOM" id="CLU_013513_5_0_1"/>
<dbReference type="PANTHER" id="PTHR22589">
    <property type="entry name" value="CARNITINE O-ACYLTRANSFERASE"/>
    <property type="match status" value="1"/>
</dbReference>
<evidence type="ECO:0000259" key="6">
    <source>
        <dbReference type="Pfam" id="PF00755"/>
    </source>
</evidence>
<name>F4RWY7_MELLP</name>
<evidence type="ECO:0000313" key="8">
    <source>
        <dbReference type="Proteomes" id="UP000001072"/>
    </source>
</evidence>
<dbReference type="GO" id="GO:0016746">
    <property type="term" value="F:acyltransferase activity"/>
    <property type="evidence" value="ECO:0007669"/>
    <property type="project" value="UniProtKB-KW"/>
</dbReference>
<dbReference type="InterPro" id="IPR042231">
    <property type="entry name" value="Cho/carn_acyl_trans_2"/>
</dbReference>
<dbReference type="GeneID" id="18928196"/>
<dbReference type="EMBL" id="GL883126">
    <property type="protein sequence ID" value="EGG03140.1"/>
    <property type="molecule type" value="Genomic_DNA"/>
</dbReference>
<dbReference type="InParanoid" id="F4RWY7"/>
<dbReference type="PROSITE" id="PS00440">
    <property type="entry name" value="ACYLTRANSF_C_2"/>
    <property type="match status" value="1"/>
</dbReference>
<dbReference type="KEGG" id="mlr:MELLADRAFT_44686"/>
<feature type="active site" description="Proton acceptor" evidence="4">
    <location>
        <position position="328"/>
    </location>
</feature>
<evidence type="ECO:0000256" key="1">
    <source>
        <dbReference type="ARBA" id="ARBA00005232"/>
    </source>
</evidence>
<evidence type="ECO:0000313" key="7">
    <source>
        <dbReference type="EMBL" id="EGG03140.1"/>
    </source>
</evidence>
<feature type="domain" description="Choline/carnitine acyltransferase" evidence="6">
    <location>
        <begin position="4"/>
        <end position="601"/>
    </location>
</feature>
<evidence type="ECO:0000256" key="4">
    <source>
        <dbReference type="PIRSR" id="PIRSR600542-1"/>
    </source>
</evidence>
<evidence type="ECO:0000256" key="3">
    <source>
        <dbReference type="ARBA" id="ARBA00023315"/>
    </source>
</evidence>
<protein>
    <recommendedName>
        <fullName evidence="6">Choline/carnitine acyltransferase domain-containing protein</fullName>
    </recommendedName>
</protein>
<dbReference type="AlphaFoldDB" id="F4RWY7"/>
<dbReference type="eggNOG" id="KOG3717">
    <property type="taxonomic scope" value="Eukaryota"/>
</dbReference>
<evidence type="ECO:0000256" key="2">
    <source>
        <dbReference type="ARBA" id="ARBA00022679"/>
    </source>
</evidence>
<dbReference type="SUPFAM" id="SSF52777">
    <property type="entry name" value="CoA-dependent acyltransferases"/>
    <property type="match status" value="2"/>
</dbReference>
<dbReference type="PANTHER" id="PTHR22589:SF107">
    <property type="entry name" value="CHOLINE_CARNITINE ACYLTRANSFERASE DOMAIN-CONTAINING PROTEIN"/>
    <property type="match status" value="1"/>
</dbReference>
<dbReference type="RefSeq" id="XP_007413600.1">
    <property type="nucleotide sequence ID" value="XM_007413538.1"/>
</dbReference>
<dbReference type="Gene3D" id="3.30.559.10">
    <property type="entry name" value="Chloramphenicol acetyltransferase-like domain"/>
    <property type="match status" value="1"/>
</dbReference>
<dbReference type="Pfam" id="PF00755">
    <property type="entry name" value="Carn_acyltransf"/>
    <property type="match status" value="1"/>
</dbReference>